<dbReference type="Pfam" id="PF13193">
    <property type="entry name" value="AMP-binding_C"/>
    <property type="match status" value="1"/>
</dbReference>
<dbReference type="PROSITE" id="PS00455">
    <property type="entry name" value="AMP_BINDING"/>
    <property type="match status" value="1"/>
</dbReference>
<dbReference type="EC" id="6.2.1.3" evidence="5"/>
<dbReference type="EMBL" id="CP031598">
    <property type="protein sequence ID" value="QEW25572.1"/>
    <property type="molecule type" value="Genomic_DNA"/>
</dbReference>
<dbReference type="GO" id="GO:0004467">
    <property type="term" value="F:long-chain fatty acid-CoA ligase activity"/>
    <property type="evidence" value="ECO:0007669"/>
    <property type="project" value="UniProtKB-EC"/>
</dbReference>
<dbReference type="RefSeq" id="WP_201455561.1">
    <property type="nucleotide sequence ID" value="NZ_CP031598.1"/>
</dbReference>
<dbReference type="Gene3D" id="3.40.50.12780">
    <property type="entry name" value="N-terminal domain of ligase-like"/>
    <property type="match status" value="1"/>
</dbReference>
<sequence length="539" mass="58305">MADMPSIREGLLCPVTAAGALARARSLAPEVEAIVAPDGRRTYAELAEDVGRLCRSLHALGVRRGDHVALCLGNGVQFHGLFLALATIGAVTVPVNTRLRAAEIAYCLRQSRSKFLFATDSLLSSDFTAILREILGNDPLPCADLPDLETVVLNGTADAPWARSWAAFEGEMSDAPADSSAADDVILIQYTSGSTGFPKGVMLRQHSLLTNGFVSAQRMGLRAGDRFHSARPFFHVAGTSLSIMACLQHAVTLVTMARFDAAEALDLMEAERCTHFSGNDTMALMLLNHPDRPSRKLTLKGGWVAGSQAVLKRVVRELGATQCVSGYGLSEASPNIAQSCWWEPEEVRTAGLMRPQPGLEVRIVDPQTREVLQAGGRGEIQVRGWSVMEAYFDMPEKTAETLSDEGWLSTGDLGALDAEGRLAFLGRLKNIVRVGGENVSPEEVEDLLHRHPAIRQAQVVGVPDARLVEVCAAFIILNDGHTLDADTLADWAKQNMAGFKIPRHVWFVDGFEDIGMTASSKIQKSKLAEHARSLMSEKA</sequence>
<comment type="similarity">
    <text evidence="1">Belongs to the ATP-dependent AMP-binding enzyme family.</text>
</comment>
<feature type="domain" description="AMP-binding enzyme C-terminal" evidence="4">
    <location>
        <begin position="443"/>
        <end position="512"/>
    </location>
</feature>
<gene>
    <name evidence="5" type="primary">lcfB_7</name>
    <name evidence="5" type="ORF">RIdsm_01359</name>
</gene>
<dbReference type="GO" id="GO:0031956">
    <property type="term" value="F:medium-chain fatty acid-CoA ligase activity"/>
    <property type="evidence" value="ECO:0007669"/>
    <property type="project" value="TreeGrafter"/>
</dbReference>
<dbReference type="PANTHER" id="PTHR43201">
    <property type="entry name" value="ACYL-COA SYNTHETASE"/>
    <property type="match status" value="1"/>
</dbReference>
<reference evidence="5 6" key="1">
    <citation type="submission" date="2018-08" db="EMBL/GenBank/DDBJ databases">
        <title>Genetic Globetrotter - A new plasmid hitch-hiking vast phylogenetic and geographic distances.</title>
        <authorList>
            <person name="Vollmers J."/>
            <person name="Petersen J."/>
        </authorList>
    </citation>
    <scope>NUCLEOTIDE SEQUENCE [LARGE SCALE GENOMIC DNA]</scope>
    <source>
        <strain evidence="5 6">DSM 26383</strain>
    </source>
</reference>
<proteinExistence type="inferred from homology"/>
<evidence type="ECO:0000259" key="4">
    <source>
        <dbReference type="Pfam" id="PF13193"/>
    </source>
</evidence>
<dbReference type="PANTHER" id="PTHR43201:SF5">
    <property type="entry name" value="MEDIUM-CHAIN ACYL-COA LIGASE ACSF2, MITOCHONDRIAL"/>
    <property type="match status" value="1"/>
</dbReference>
<dbReference type="SUPFAM" id="SSF56801">
    <property type="entry name" value="Acetyl-CoA synthetase-like"/>
    <property type="match status" value="1"/>
</dbReference>
<protein>
    <submittedName>
        <fullName evidence="5">Long-chain-fatty-acid--CoA ligase</fullName>
        <ecNumber evidence="5">6.2.1.3</ecNumber>
    </submittedName>
</protein>
<dbReference type="Proteomes" id="UP000325785">
    <property type="component" value="Chromosome"/>
</dbReference>
<keyword evidence="2 5" id="KW-0436">Ligase</keyword>
<dbReference type="InterPro" id="IPR045851">
    <property type="entry name" value="AMP-bd_C_sf"/>
</dbReference>
<evidence type="ECO:0000313" key="6">
    <source>
        <dbReference type="Proteomes" id="UP000325785"/>
    </source>
</evidence>
<dbReference type="InterPro" id="IPR000873">
    <property type="entry name" value="AMP-dep_synth/lig_dom"/>
</dbReference>
<accession>A0A5P3A856</accession>
<feature type="domain" description="AMP-dependent synthetase/ligase" evidence="3">
    <location>
        <begin position="28"/>
        <end position="392"/>
    </location>
</feature>
<dbReference type="KEGG" id="rid:RIdsm_01359"/>
<organism evidence="5 6">
    <name type="scientific">Roseovarius indicus</name>
    <dbReference type="NCBI Taxonomy" id="540747"/>
    <lineage>
        <taxon>Bacteria</taxon>
        <taxon>Pseudomonadati</taxon>
        <taxon>Pseudomonadota</taxon>
        <taxon>Alphaproteobacteria</taxon>
        <taxon>Rhodobacterales</taxon>
        <taxon>Roseobacteraceae</taxon>
        <taxon>Roseovarius</taxon>
    </lineage>
</organism>
<evidence type="ECO:0000256" key="1">
    <source>
        <dbReference type="ARBA" id="ARBA00006432"/>
    </source>
</evidence>
<evidence type="ECO:0000313" key="5">
    <source>
        <dbReference type="EMBL" id="QEW25572.1"/>
    </source>
</evidence>
<dbReference type="Gene3D" id="3.30.300.30">
    <property type="match status" value="1"/>
</dbReference>
<dbReference type="Pfam" id="PF00501">
    <property type="entry name" value="AMP-binding"/>
    <property type="match status" value="1"/>
</dbReference>
<evidence type="ECO:0000256" key="2">
    <source>
        <dbReference type="ARBA" id="ARBA00022598"/>
    </source>
</evidence>
<dbReference type="InterPro" id="IPR042099">
    <property type="entry name" value="ANL_N_sf"/>
</dbReference>
<dbReference type="InterPro" id="IPR025110">
    <property type="entry name" value="AMP-bd_C"/>
</dbReference>
<name>A0A5P3A856_9RHOB</name>
<dbReference type="AlphaFoldDB" id="A0A5P3A856"/>
<dbReference type="InterPro" id="IPR020845">
    <property type="entry name" value="AMP-binding_CS"/>
</dbReference>
<evidence type="ECO:0000259" key="3">
    <source>
        <dbReference type="Pfam" id="PF00501"/>
    </source>
</evidence>